<reference evidence="1" key="1">
    <citation type="submission" date="2019-10" db="EMBL/GenBank/DDBJ databases">
        <title>The sequence and de novo assembly of the wild yak genome.</title>
        <authorList>
            <person name="Liu Y."/>
        </authorList>
    </citation>
    <scope>NUCLEOTIDE SEQUENCE [LARGE SCALE GENOMIC DNA]</scope>
    <source>
        <strain evidence="1">WY2019</strain>
    </source>
</reference>
<accession>A0A6B0SAA9</accession>
<dbReference type="Proteomes" id="UP000322234">
    <property type="component" value="Unassembled WGS sequence"/>
</dbReference>
<dbReference type="EMBL" id="VBQZ03000177">
    <property type="protein sequence ID" value="MXQ96944.1"/>
    <property type="molecule type" value="Genomic_DNA"/>
</dbReference>
<organism evidence="1 2">
    <name type="scientific">Bos mutus</name>
    <name type="common">wild yak</name>
    <dbReference type="NCBI Taxonomy" id="72004"/>
    <lineage>
        <taxon>Eukaryota</taxon>
        <taxon>Metazoa</taxon>
        <taxon>Chordata</taxon>
        <taxon>Craniata</taxon>
        <taxon>Vertebrata</taxon>
        <taxon>Euteleostomi</taxon>
        <taxon>Mammalia</taxon>
        <taxon>Eutheria</taxon>
        <taxon>Laurasiatheria</taxon>
        <taxon>Artiodactyla</taxon>
        <taxon>Ruminantia</taxon>
        <taxon>Pecora</taxon>
        <taxon>Bovidae</taxon>
        <taxon>Bovinae</taxon>
        <taxon>Bos</taxon>
    </lineage>
</organism>
<name>A0A6B0SAA9_9CETA</name>
<dbReference type="AlphaFoldDB" id="A0A6B0SAA9"/>
<gene>
    <name evidence="1" type="ORF">E5288_WYG017902</name>
</gene>
<sequence>MFLVGLLGKVKAGMDSTVKTMGKLWKHQPEQETAPPLNPKHPDSIKKNGCPDNLCSHARCVRMHVRTYGLTRTRLGHLNESTGRGFNSRPTPPTVQKLGAEARVPAVRLVLERPLAALQASAQVGPNENLPGLQPPLPSPAQLYKSGLTLRNTRAPVPLVPQRHETIHPQYGPSGLTIDHSSSLQAIRPHYGPSFLTLDNPSLLQAI</sequence>
<comment type="caution">
    <text evidence="1">The sequence shown here is derived from an EMBL/GenBank/DDBJ whole genome shotgun (WGS) entry which is preliminary data.</text>
</comment>
<evidence type="ECO:0000313" key="2">
    <source>
        <dbReference type="Proteomes" id="UP000322234"/>
    </source>
</evidence>
<protein>
    <submittedName>
        <fullName evidence="1">Uncharacterized protein</fullName>
    </submittedName>
</protein>
<keyword evidence="2" id="KW-1185">Reference proteome</keyword>
<proteinExistence type="predicted"/>
<evidence type="ECO:0000313" key="1">
    <source>
        <dbReference type="EMBL" id="MXQ96944.1"/>
    </source>
</evidence>